<accession>A0ACB8DQ22</accession>
<name>A0ACB8DQ22_DERSI</name>
<evidence type="ECO:0000313" key="2">
    <source>
        <dbReference type="Proteomes" id="UP000821865"/>
    </source>
</evidence>
<protein>
    <submittedName>
        <fullName evidence="1">Uncharacterized protein</fullName>
    </submittedName>
</protein>
<dbReference type="EMBL" id="CM023479">
    <property type="protein sequence ID" value="KAH7974494.1"/>
    <property type="molecule type" value="Genomic_DNA"/>
</dbReference>
<evidence type="ECO:0000313" key="1">
    <source>
        <dbReference type="EMBL" id="KAH7974494.1"/>
    </source>
</evidence>
<proteinExistence type="predicted"/>
<organism evidence="1 2">
    <name type="scientific">Dermacentor silvarum</name>
    <name type="common">Tick</name>
    <dbReference type="NCBI Taxonomy" id="543639"/>
    <lineage>
        <taxon>Eukaryota</taxon>
        <taxon>Metazoa</taxon>
        <taxon>Ecdysozoa</taxon>
        <taxon>Arthropoda</taxon>
        <taxon>Chelicerata</taxon>
        <taxon>Arachnida</taxon>
        <taxon>Acari</taxon>
        <taxon>Parasitiformes</taxon>
        <taxon>Ixodida</taxon>
        <taxon>Ixodoidea</taxon>
        <taxon>Ixodidae</taxon>
        <taxon>Rhipicephalinae</taxon>
        <taxon>Dermacentor</taxon>
    </lineage>
</organism>
<reference evidence="1" key="1">
    <citation type="submission" date="2020-05" db="EMBL/GenBank/DDBJ databases">
        <title>Large-scale comparative analyses of tick genomes elucidate their genetic diversity and vector capacities.</title>
        <authorList>
            <person name="Jia N."/>
            <person name="Wang J."/>
            <person name="Shi W."/>
            <person name="Du L."/>
            <person name="Sun Y."/>
            <person name="Zhan W."/>
            <person name="Jiang J."/>
            <person name="Wang Q."/>
            <person name="Zhang B."/>
            <person name="Ji P."/>
            <person name="Sakyi L.B."/>
            <person name="Cui X."/>
            <person name="Yuan T."/>
            <person name="Jiang B."/>
            <person name="Yang W."/>
            <person name="Lam T.T.-Y."/>
            <person name="Chang Q."/>
            <person name="Ding S."/>
            <person name="Wang X."/>
            <person name="Zhu J."/>
            <person name="Ruan X."/>
            <person name="Zhao L."/>
            <person name="Wei J."/>
            <person name="Que T."/>
            <person name="Du C."/>
            <person name="Cheng J."/>
            <person name="Dai P."/>
            <person name="Han X."/>
            <person name="Huang E."/>
            <person name="Gao Y."/>
            <person name="Liu J."/>
            <person name="Shao H."/>
            <person name="Ye R."/>
            <person name="Li L."/>
            <person name="Wei W."/>
            <person name="Wang X."/>
            <person name="Wang C."/>
            <person name="Yang T."/>
            <person name="Huo Q."/>
            <person name="Li W."/>
            <person name="Guo W."/>
            <person name="Chen H."/>
            <person name="Zhou L."/>
            <person name="Ni X."/>
            <person name="Tian J."/>
            <person name="Zhou Y."/>
            <person name="Sheng Y."/>
            <person name="Liu T."/>
            <person name="Pan Y."/>
            <person name="Xia L."/>
            <person name="Li J."/>
            <person name="Zhao F."/>
            <person name="Cao W."/>
        </authorList>
    </citation>
    <scope>NUCLEOTIDE SEQUENCE</scope>
    <source>
        <strain evidence="1">Dsil-2018</strain>
    </source>
</reference>
<gene>
    <name evidence="1" type="ORF">HPB49_015968</name>
</gene>
<dbReference type="Proteomes" id="UP000821865">
    <property type="component" value="Chromosome 10"/>
</dbReference>
<comment type="caution">
    <text evidence="1">The sequence shown here is derived from an EMBL/GenBank/DDBJ whole genome shotgun (WGS) entry which is preliminary data.</text>
</comment>
<sequence length="669" mass="75261">MGCCFYRELLRLTLTKLHDFVSFNSPRQAASKDTRITAVSGFVYLDPPSNEHLDIFERRSPTAARAQERACVASRASRMAGETNGNAHEMEIENNSQDSTADQSNMEFDENSGKTLSQAGPWFQAIKARKNKKSPNEDRIQEGGKQGNSQNQQGGLNARSNPRVESSMQANSNQQRQQDQGSRTNGKPPPRRATPPLPDNDYKVVYRPRTGMKLSSWPDEKITEGLARASGSPFKEFCAKVTIQTQWKQNLIIASTADEDYALKLGSINGIELGAATYEMTPYIKPLPGTVRGVVHGITACTTEKRLAELLAANNCGILHARMLGKSTSAVITFEGPHVPFYVKVASSYTRCRPYRRSVQYCKACGEIGHRQDVCPNPDKPICNRCGVQNPQADHDCQLQCKLCGLPHETASKECEKRLKPRPPPLYVRERSKSRGRQPSITRETSSSSSEYGTNKPQQDQQKISWAEVIASSKSTTDPFPSLPTQERNSRYEETISSLRRQNADLMKRNEGLMKRLEEQERRQEERDRRAQAREQALEVKLQHLIEQLQKQQEPTTTLTPPREHTPPIEDLESGIEHKMNKARIEDKAELRNEFRVELAQAVDTISKSVAATVQAAVQTLRQEITQMGNELSQRISILEKDKEQARKKPKYPIREAQMNETLGSQDGE</sequence>
<keyword evidence="2" id="KW-1185">Reference proteome</keyword>